<reference evidence="1" key="1">
    <citation type="submission" date="2014-09" db="EMBL/GenBank/DDBJ databases">
        <authorList>
            <person name="Magalhaes I.L.F."/>
            <person name="Oliveira U."/>
            <person name="Santos F.R."/>
            <person name="Vidigal T.H.D.A."/>
            <person name="Brescovit A.D."/>
            <person name="Santos A.J."/>
        </authorList>
    </citation>
    <scope>NUCLEOTIDE SEQUENCE</scope>
    <source>
        <tissue evidence="1">Shoot tissue taken approximately 20 cm above the soil surface</tissue>
    </source>
</reference>
<reference evidence="1" key="2">
    <citation type="journal article" date="2015" name="Data Brief">
        <title>Shoot transcriptome of the giant reed, Arundo donax.</title>
        <authorList>
            <person name="Barrero R.A."/>
            <person name="Guerrero F.D."/>
            <person name="Moolhuijzen P."/>
            <person name="Goolsby J.A."/>
            <person name="Tidwell J."/>
            <person name="Bellgard S.E."/>
            <person name="Bellgard M.I."/>
        </authorList>
    </citation>
    <scope>NUCLEOTIDE SEQUENCE</scope>
    <source>
        <tissue evidence="1">Shoot tissue taken approximately 20 cm above the soil surface</tissue>
    </source>
</reference>
<name>A0A0A9BLE5_ARUDO</name>
<proteinExistence type="predicted"/>
<accession>A0A0A9BLE5</accession>
<evidence type="ECO:0000313" key="1">
    <source>
        <dbReference type="EMBL" id="JAD64799.1"/>
    </source>
</evidence>
<sequence length="10" mass="1216">MWFPLNHSGQ</sequence>
<dbReference type="EMBL" id="GBRH01233096">
    <property type="protein sequence ID" value="JAD64799.1"/>
    <property type="molecule type" value="Transcribed_RNA"/>
</dbReference>
<organism evidence="1">
    <name type="scientific">Arundo donax</name>
    <name type="common">Giant reed</name>
    <name type="synonym">Donax arundinaceus</name>
    <dbReference type="NCBI Taxonomy" id="35708"/>
    <lineage>
        <taxon>Eukaryota</taxon>
        <taxon>Viridiplantae</taxon>
        <taxon>Streptophyta</taxon>
        <taxon>Embryophyta</taxon>
        <taxon>Tracheophyta</taxon>
        <taxon>Spermatophyta</taxon>
        <taxon>Magnoliopsida</taxon>
        <taxon>Liliopsida</taxon>
        <taxon>Poales</taxon>
        <taxon>Poaceae</taxon>
        <taxon>PACMAD clade</taxon>
        <taxon>Arundinoideae</taxon>
        <taxon>Arundineae</taxon>
        <taxon>Arundo</taxon>
    </lineage>
</organism>
<protein>
    <submittedName>
        <fullName evidence="1">Uncharacterized protein</fullName>
    </submittedName>
</protein>